<evidence type="ECO:0000256" key="1">
    <source>
        <dbReference type="SAM" id="MobiDB-lite"/>
    </source>
</evidence>
<gene>
    <name evidence="2" type="ORF">WISP_125318</name>
</gene>
<feature type="compositionally biased region" description="Polar residues" evidence="1">
    <location>
        <begin position="366"/>
        <end position="387"/>
    </location>
</feature>
<feature type="region of interest" description="Disordered" evidence="1">
    <location>
        <begin position="113"/>
        <end position="140"/>
    </location>
</feature>
<reference evidence="2" key="1">
    <citation type="submission" date="2019-10" db="EMBL/GenBank/DDBJ databases">
        <authorList>
            <person name="Soares A.E.R."/>
            <person name="Aleixo A."/>
            <person name="Schneider P."/>
            <person name="Miyaki C.Y."/>
            <person name="Schneider M.P."/>
            <person name="Mello C."/>
            <person name="Vasconcelos A.T.R."/>
        </authorList>
    </citation>
    <scope>NUCLEOTIDE SEQUENCE</scope>
    <source>
        <tissue evidence="2">Muscle</tissue>
    </source>
</reference>
<accession>A0ABQ9CU90</accession>
<protein>
    <submittedName>
        <fullName evidence="2">Uncharacterized protein</fullName>
    </submittedName>
</protein>
<organism evidence="2 3">
    <name type="scientific">Willisornis vidua</name>
    <name type="common">Xingu scale-backed antbird</name>
    <dbReference type="NCBI Taxonomy" id="1566151"/>
    <lineage>
        <taxon>Eukaryota</taxon>
        <taxon>Metazoa</taxon>
        <taxon>Chordata</taxon>
        <taxon>Craniata</taxon>
        <taxon>Vertebrata</taxon>
        <taxon>Euteleostomi</taxon>
        <taxon>Archelosauria</taxon>
        <taxon>Archosauria</taxon>
        <taxon>Dinosauria</taxon>
        <taxon>Saurischia</taxon>
        <taxon>Theropoda</taxon>
        <taxon>Coelurosauria</taxon>
        <taxon>Aves</taxon>
        <taxon>Neognathae</taxon>
        <taxon>Neoaves</taxon>
        <taxon>Telluraves</taxon>
        <taxon>Australaves</taxon>
        <taxon>Passeriformes</taxon>
        <taxon>Thamnophilidae</taxon>
        <taxon>Willisornis</taxon>
    </lineage>
</organism>
<evidence type="ECO:0000313" key="3">
    <source>
        <dbReference type="Proteomes" id="UP001145742"/>
    </source>
</evidence>
<feature type="region of interest" description="Disordered" evidence="1">
    <location>
        <begin position="365"/>
        <end position="387"/>
    </location>
</feature>
<keyword evidence="3" id="KW-1185">Reference proteome</keyword>
<sequence>MKTSKRQEKVRYGFNCDEEDKEGLGVFTLMRLLAWSVTQGVDKMDCSHMLSLSRRKGVKQKQDGVDDDWVPMATLPGPTSFCPITLKWGWESGQTPGQPQGEIRGQPQSIQKIQEEPGGDGVKEKIEQDSENDSEVFQPGPVGGVPAHGKGLELDVFKVPSNQKHSGTLFYDSMMPLALVKGSQREGGFSQGNVNIEKGKGRFHLLHTPGCQTQHLHFNPARAVVSEGKRREKTNHLCQGDVIRCLIMWLVVKLDPSPLNYLGTRTPIPDAGARDPHTTLESSTILQGQGNAALHSQGIDETRESVELVTFEPVTFQKLFMTCLKQKQPEKSQTFLSSATTTFGSSAIVEAAQHRLVKRSAMGGMKQNSLGHSSELNKHSANVLRTE</sequence>
<dbReference type="Proteomes" id="UP001145742">
    <property type="component" value="Unassembled WGS sequence"/>
</dbReference>
<evidence type="ECO:0000313" key="2">
    <source>
        <dbReference type="EMBL" id="KAJ7407670.1"/>
    </source>
</evidence>
<comment type="caution">
    <text evidence="2">The sequence shown here is derived from an EMBL/GenBank/DDBJ whole genome shotgun (WGS) entry which is preliminary data.</text>
</comment>
<dbReference type="EMBL" id="WHWB01034589">
    <property type="protein sequence ID" value="KAJ7407670.1"/>
    <property type="molecule type" value="Genomic_DNA"/>
</dbReference>
<name>A0ABQ9CU90_9PASS</name>
<proteinExistence type="predicted"/>